<comment type="caution">
    <text evidence="3">The sequence shown here is derived from an EMBL/GenBank/DDBJ whole genome shotgun (WGS) entry which is preliminary data.</text>
</comment>
<dbReference type="AlphaFoldDB" id="A0A699JDT0"/>
<gene>
    <name evidence="3" type="ORF">Tci_602894</name>
</gene>
<sequence length="502" mass="57298">MLFKVDFEKAYDSVRWDYLDDILRKIGFGNKWRGCIRNCLLPSKGSVIVNGSPTMNSSFTEVSNKVIRFPLFCFILVMESFHISVQRVVNAGMFKGIQLGSSFQVSHLFYADDAVFIGNWSDTNIDTIIRVLECFHKASGLRINLSKSKLLGISVSNAQVEQAANKIGSRLSTWKMKTLSIGGRLTLLKSVIGSFPVYHMSLFKVPQKVLHVMEAIRRNFFNGVDHKGKKQAWISWNKVLASKDNGGLSVSSFFALNRALLFKWVWRFRSHPKSLWAKVIKKIHGDDGKLDMLVKNHSPSLWLDNVSEILFFGIMFGGANELLNRYPRVYALETQKKVSVASKMSLDFLSSSFRRAPRSGVEEDQYIQLVKDMEGVFLVDRKDGWSWSLAGNGDFSVASIRKELDDRLLPLISTKTRWIRAVPIKINIHAWNVKLDSLPTRLNISKRGIVIDLILCPICNMEVESSGHFFFTCRLARDLFEKTLAWWDINVSEVNSYEEWLQ</sequence>
<feature type="non-terminal residue" evidence="3">
    <location>
        <position position="502"/>
    </location>
</feature>
<dbReference type="InterPro" id="IPR026960">
    <property type="entry name" value="RVT-Znf"/>
</dbReference>
<name>A0A699JDT0_TANCI</name>
<dbReference type="GO" id="GO:0003964">
    <property type="term" value="F:RNA-directed DNA polymerase activity"/>
    <property type="evidence" value="ECO:0007669"/>
    <property type="project" value="UniProtKB-KW"/>
</dbReference>
<dbReference type="PANTHER" id="PTHR33116">
    <property type="entry name" value="REVERSE TRANSCRIPTASE ZINC-BINDING DOMAIN-CONTAINING PROTEIN-RELATED-RELATED"/>
    <property type="match status" value="1"/>
</dbReference>
<proteinExistence type="predicted"/>
<evidence type="ECO:0000259" key="1">
    <source>
        <dbReference type="Pfam" id="PF00078"/>
    </source>
</evidence>
<evidence type="ECO:0000259" key="2">
    <source>
        <dbReference type="Pfam" id="PF13966"/>
    </source>
</evidence>
<dbReference type="PANTHER" id="PTHR33116:SF78">
    <property type="entry name" value="OS12G0587133 PROTEIN"/>
    <property type="match status" value="1"/>
</dbReference>
<keyword evidence="3" id="KW-0695">RNA-directed DNA polymerase</keyword>
<dbReference type="EMBL" id="BKCJ010402199">
    <property type="protein sequence ID" value="GFA30922.1"/>
    <property type="molecule type" value="Genomic_DNA"/>
</dbReference>
<dbReference type="Pfam" id="PF13966">
    <property type="entry name" value="zf-RVT"/>
    <property type="match status" value="1"/>
</dbReference>
<feature type="domain" description="Reverse transcriptase" evidence="1">
    <location>
        <begin position="2"/>
        <end position="151"/>
    </location>
</feature>
<dbReference type="InterPro" id="IPR000477">
    <property type="entry name" value="RT_dom"/>
</dbReference>
<evidence type="ECO:0000313" key="3">
    <source>
        <dbReference type="EMBL" id="GFA30922.1"/>
    </source>
</evidence>
<feature type="domain" description="Reverse transcriptase zinc-binding" evidence="2">
    <location>
        <begin position="395"/>
        <end position="478"/>
    </location>
</feature>
<organism evidence="3">
    <name type="scientific">Tanacetum cinerariifolium</name>
    <name type="common">Dalmatian daisy</name>
    <name type="synonym">Chrysanthemum cinerariifolium</name>
    <dbReference type="NCBI Taxonomy" id="118510"/>
    <lineage>
        <taxon>Eukaryota</taxon>
        <taxon>Viridiplantae</taxon>
        <taxon>Streptophyta</taxon>
        <taxon>Embryophyta</taxon>
        <taxon>Tracheophyta</taxon>
        <taxon>Spermatophyta</taxon>
        <taxon>Magnoliopsida</taxon>
        <taxon>eudicotyledons</taxon>
        <taxon>Gunneridae</taxon>
        <taxon>Pentapetalae</taxon>
        <taxon>asterids</taxon>
        <taxon>campanulids</taxon>
        <taxon>Asterales</taxon>
        <taxon>Asteraceae</taxon>
        <taxon>Asteroideae</taxon>
        <taxon>Anthemideae</taxon>
        <taxon>Anthemidinae</taxon>
        <taxon>Tanacetum</taxon>
    </lineage>
</organism>
<keyword evidence="3" id="KW-0548">Nucleotidyltransferase</keyword>
<protein>
    <submittedName>
        <fullName evidence="3">RNA-directed DNA polymerase, eukaryota, reverse transcriptase zinc-binding domain protein</fullName>
    </submittedName>
</protein>
<reference evidence="3" key="1">
    <citation type="journal article" date="2019" name="Sci. Rep.">
        <title>Draft genome of Tanacetum cinerariifolium, the natural source of mosquito coil.</title>
        <authorList>
            <person name="Yamashiro T."/>
            <person name="Shiraishi A."/>
            <person name="Satake H."/>
            <person name="Nakayama K."/>
        </authorList>
    </citation>
    <scope>NUCLEOTIDE SEQUENCE</scope>
</reference>
<accession>A0A699JDT0</accession>
<dbReference type="Pfam" id="PF00078">
    <property type="entry name" value="RVT_1"/>
    <property type="match status" value="1"/>
</dbReference>
<keyword evidence="3" id="KW-0808">Transferase</keyword>